<proteinExistence type="predicted"/>
<dbReference type="Gene3D" id="1.10.10.10">
    <property type="entry name" value="Winged helix-like DNA-binding domain superfamily/Winged helix DNA-binding domain"/>
    <property type="match status" value="1"/>
</dbReference>
<dbReference type="PRINTS" id="PR00035">
    <property type="entry name" value="HTHGNTR"/>
</dbReference>
<dbReference type="PANTHER" id="PTHR43537:SF5">
    <property type="entry name" value="UXU OPERON TRANSCRIPTIONAL REGULATOR"/>
    <property type="match status" value="1"/>
</dbReference>
<dbReference type="Gene3D" id="1.20.120.530">
    <property type="entry name" value="GntR ligand-binding domain-like"/>
    <property type="match status" value="1"/>
</dbReference>
<keyword evidence="1" id="KW-0805">Transcription regulation</keyword>
<dbReference type="EMBL" id="CP127173">
    <property type="protein sequence ID" value="WIV55691.1"/>
    <property type="molecule type" value="Genomic_DNA"/>
</dbReference>
<dbReference type="InterPro" id="IPR008920">
    <property type="entry name" value="TF_FadR/GntR_C"/>
</dbReference>
<dbReference type="Proteomes" id="UP001227101">
    <property type="component" value="Chromosome"/>
</dbReference>
<evidence type="ECO:0000313" key="5">
    <source>
        <dbReference type="EMBL" id="WIV55691.1"/>
    </source>
</evidence>
<evidence type="ECO:0000256" key="2">
    <source>
        <dbReference type="ARBA" id="ARBA00023125"/>
    </source>
</evidence>
<name>A0ABY8XJE1_9PSEU</name>
<dbReference type="InterPro" id="IPR036390">
    <property type="entry name" value="WH_DNA-bd_sf"/>
</dbReference>
<evidence type="ECO:0000256" key="3">
    <source>
        <dbReference type="ARBA" id="ARBA00023163"/>
    </source>
</evidence>
<keyword evidence="2" id="KW-0238">DNA-binding</keyword>
<dbReference type="Pfam" id="PF07729">
    <property type="entry name" value="FCD"/>
    <property type="match status" value="1"/>
</dbReference>
<dbReference type="SUPFAM" id="SSF46785">
    <property type="entry name" value="Winged helix' DNA-binding domain"/>
    <property type="match status" value="1"/>
</dbReference>
<sequence>MSARVAPARRRGLADEVADRIRDAIFDGAYPPGSALREVELASALGVSRGPVREALLKLEREGLVRGEWHRGTTVTELSDVDVAELDSLRAALEQLAVALVVERASDLAEIDAVVARMERAADEHEMVRCDLDFHDAVYAAAGHRRLREAWAAIRSQVHLFLLTRIGVESEGYLAGIPAEHRQLADALRARDREAALELFAVHRRHAFEILRGS</sequence>
<gene>
    <name evidence="5" type="ORF">QP939_43920</name>
</gene>
<evidence type="ECO:0000313" key="6">
    <source>
        <dbReference type="Proteomes" id="UP001227101"/>
    </source>
</evidence>
<accession>A0ABY8XJE1</accession>
<dbReference type="PROSITE" id="PS50949">
    <property type="entry name" value="HTH_GNTR"/>
    <property type="match status" value="1"/>
</dbReference>
<reference evidence="5 6" key="1">
    <citation type="submission" date="2023-06" db="EMBL/GenBank/DDBJ databases">
        <authorList>
            <person name="Oyuntsetseg B."/>
            <person name="Kim S.B."/>
        </authorList>
    </citation>
    <scope>NUCLEOTIDE SEQUENCE [LARGE SCALE GENOMIC DNA]</scope>
    <source>
        <strain evidence="5 6">2-2</strain>
    </source>
</reference>
<feature type="domain" description="HTH gntR-type" evidence="4">
    <location>
        <begin position="11"/>
        <end position="78"/>
    </location>
</feature>
<organism evidence="5 6">
    <name type="scientific">Amycolatopsis nalaikhensis</name>
    <dbReference type="NCBI Taxonomy" id="715472"/>
    <lineage>
        <taxon>Bacteria</taxon>
        <taxon>Bacillati</taxon>
        <taxon>Actinomycetota</taxon>
        <taxon>Actinomycetes</taxon>
        <taxon>Pseudonocardiales</taxon>
        <taxon>Pseudonocardiaceae</taxon>
        <taxon>Amycolatopsis</taxon>
    </lineage>
</organism>
<dbReference type="InterPro" id="IPR011711">
    <property type="entry name" value="GntR_C"/>
</dbReference>
<dbReference type="InterPro" id="IPR000524">
    <property type="entry name" value="Tscrpt_reg_HTH_GntR"/>
</dbReference>
<dbReference type="Pfam" id="PF00392">
    <property type="entry name" value="GntR"/>
    <property type="match status" value="1"/>
</dbReference>
<evidence type="ECO:0000256" key="1">
    <source>
        <dbReference type="ARBA" id="ARBA00023015"/>
    </source>
</evidence>
<dbReference type="SUPFAM" id="SSF48008">
    <property type="entry name" value="GntR ligand-binding domain-like"/>
    <property type="match status" value="1"/>
</dbReference>
<dbReference type="InterPro" id="IPR036388">
    <property type="entry name" value="WH-like_DNA-bd_sf"/>
</dbReference>
<protein>
    <submittedName>
        <fullName evidence="5">GntR family transcriptional regulator</fullName>
    </submittedName>
</protein>
<dbReference type="CDD" id="cd07377">
    <property type="entry name" value="WHTH_GntR"/>
    <property type="match status" value="1"/>
</dbReference>
<evidence type="ECO:0000259" key="4">
    <source>
        <dbReference type="PROSITE" id="PS50949"/>
    </source>
</evidence>
<dbReference type="RefSeq" id="WP_285452752.1">
    <property type="nucleotide sequence ID" value="NZ_CP127173.1"/>
</dbReference>
<dbReference type="PANTHER" id="PTHR43537">
    <property type="entry name" value="TRANSCRIPTIONAL REGULATOR, GNTR FAMILY"/>
    <property type="match status" value="1"/>
</dbReference>
<dbReference type="SMART" id="SM00345">
    <property type="entry name" value="HTH_GNTR"/>
    <property type="match status" value="1"/>
</dbReference>
<dbReference type="SMART" id="SM00895">
    <property type="entry name" value="FCD"/>
    <property type="match status" value="1"/>
</dbReference>
<keyword evidence="6" id="KW-1185">Reference proteome</keyword>
<keyword evidence="3" id="KW-0804">Transcription</keyword>